<reference evidence="3 4" key="1">
    <citation type="submission" date="2017-09" db="EMBL/GenBank/DDBJ databases">
        <authorList>
            <person name="Ehlers B."/>
            <person name="Leendertz F.H."/>
        </authorList>
    </citation>
    <scope>NUCLEOTIDE SEQUENCE [LARGE SCALE GENOMIC DNA]</scope>
    <source>
        <strain evidence="3 4">USBA 140</strain>
    </source>
</reference>
<dbReference type="AlphaFoldDB" id="A0A286GQD6"/>
<dbReference type="Gene3D" id="2.160.20.10">
    <property type="entry name" value="Single-stranded right-handed beta-helix, Pectin lyase-like"/>
    <property type="match status" value="1"/>
</dbReference>
<dbReference type="RefSeq" id="WP_097280189.1">
    <property type="nucleotide sequence ID" value="NZ_OCNJ01000007.1"/>
</dbReference>
<dbReference type="InterPro" id="IPR011050">
    <property type="entry name" value="Pectin_lyase_fold/virulence"/>
</dbReference>
<feature type="chain" id="PRO_5011995865" evidence="1">
    <location>
        <begin position="22"/>
        <end position="424"/>
    </location>
</feature>
<dbReference type="Proteomes" id="UP000219621">
    <property type="component" value="Unassembled WGS sequence"/>
</dbReference>
<dbReference type="SMART" id="SM00710">
    <property type="entry name" value="PbH1"/>
    <property type="match status" value="4"/>
</dbReference>
<dbReference type="EMBL" id="OCNJ01000007">
    <property type="protein sequence ID" value="SOD97771.1"/>
    <property type="molecule type" value="Genomic_DNA"/>
</dbReference>
<protein>
    <submittedName>
        <fullName evidence="3">Right handed beta helix region</fullName>
    </submittedName>
</protein>
<keyword evidence="1" id="KW-0732">Signal</keyword>
<dbReference type="SUPFAM" id="SSF51126">
    <property type="entry name" value="Pectin lyase-like"/>
    <property type="match status" value="1"/>
</dbReference>
<organism evidence="3 4">
    <name type="scientific">Caenispirillum bisanense</name>
    <dbReference type="NCBI Taxonomy" id="414052"/>
    <lineage>
        <taxon>Bacteria</taxon>
        <taxon>Pseudomonadati</taxon>
        <taxon>Pseudomonadota</taxon>
        <taxon>Alphaproteobacteria</taxon>
        <taxon>Rhodospirillales</taxon>
        <taxon>Novispirillaceae</taxon>
        <taxon>Caenispirillum</taxon>
    </lineage>
</organism>
<proteinExistence type="predicted"/>
<gene>
    <name evidence="3" type="ORF">SAMN05421508_10776</name>
</gene>
<name>A0A286GQD6_9PROT</name>
<dbReference type="InterPro" id="IPR006626">
    <property type="entry name" value="PbH1"/>
</dbReference>
<feature type="signal peptide" evidence="1">
    <location>
        <begin position="1"/>
        <end position="21"/>
    </location>
</feature>
<dbReference type="InterPro" id="IPR012334">
    <property type="entry name" value="Pectin_lyas_fold"/>
</dbReference>
<accession>A0A286GQD6</accession>
<sequence length="424" mass="44457">MSQIRAVLLAAALSAAGLAGPAVEAAAATLEVGPTRQFFRPSDAAKVARDGDEVVIDAGVYEGDVAVWKANDLVLRSRDGRAHLQSNGAVAQGKAIWVIAGSGVTVSGMEFSGAAAADKNGAGIRLEGGGDLTVRDSVFHDNQMGLLTGNEGTSTIVIEGSEFYRNGEGVEGGNRVGHNIYVGVAKSFTLRHSSSHHAVRGHLVKSRAARNLIAYNELADMIDGTSSYLVDLPVGGDSVLIGNVFQQGPGTENHTLVSYGAEKKNAPIGRLYVVNNTFVNQNDDGIFVANYGVEPVTLVNNLYQGPGRLVQGDHRQQAFLHAPARIGEKGLVASVMENPGQLLDLAKAMIADGGDVGGFAFRDPLQLDFHLTAASPAIDRGIDPGSTPWGESLLPAAQYRHPLAEEPRRVSGAAPDLGAYEFTD</sequence>
<evidence type="ECO:0000313" key="3">
    <source>
        <dbReference type="EMBL" id="SOD97771.1"/>
    </source>
</evidence>
<feature type="domain" description="Right handed beta helix" evidence="2">
    <location>
        <begin position="96"/>
        <end position="301"/>
    </location>
</feature>
<dbReference type="InterPro" id="IPR039448">
    <property type="entry name" value="Beta_helix"/>
</dbReference>
<dbReference type="Pfam" id="PF13229">
    <property type="entry name" value="Beta_helix"/>
    <property type="match status" value="1"/>
</dbReference>
<keyword evidence="4" id="KW-1185">Reference proteome</keyword>
<dbReference type="OrthoDB" id="7237303at2"/>
<evidence type="ECO:0000259" key="2">
    <source>
        <dbReference type="Pfam" id="PF13229"/>
    </source>
</evidence>
<evidence type="ECO:0000256" key="1">
    <source>
        <dbReference type="SAM" id="SignalP"/>
    </source>
</evidence>
<evidence type="ECO:0000313" key="4">
    <source>
        <dbReference type="Proteomes" id="UP000219621"/>
    </source>
</evidence>